<dbReference type="InterPro" id="IPR018247">
    <property type="entry name" value="EF_Hand_1_Ca_BS"/>
</dbReference>
<evidence type="ECO:0000313" key="2">
    <source>
        <dbReference type="Proteomes" id="UP000179266"/>
    </source>
</evidence>
<reference evidence="1 2" key="1">
    <citation type="journal article" date="2016" name="Nat. Commun.">
        <title>Thousands of microbial genomes shed light on interconnected biogeochemical processes in an aquifer system.</title>
        <authorList>
            <person name="Anantharaman K."/>
            <person name="Brown C.T."/>
            <person name="Hug L.A."/>
            <person name="Sharon I."/>
            <person name="Castelle C.J."/>
            <person name="Probst A.J."/>
            <person name="Thomas B.C."/>
            <person name="Singh A."/>
            <person name="Wilkins M.J."/>
            <person name="Karaoz U."/>
            <person name="Brodie E.L."/>
            <person name="Williams K.H."/>
            <person name="Hubbard S.S."/>
            <person name="Banfield J.F."/>
        </authorList>
    </citation>
    <scope>NUCLEOTIDE SEQUENCE [LARGE SCALE GENOMIC DNA]</scope>
</reference>
<name>A0A1F7RLG9_9BACT</name>
<organism evidence="1 2">
    <name type="scientific">Candidatus Schekmanbacteria bacterium RBG_13_48_7</name>
    <dbReference type="NCBI Taxonomy" id="1817878"/>
    <lineage>
        <taxon>Bacteria</taxon>
        <taxon>Candidatus Schekmaniibacteriota</taxon>
    </lineage>
</organism>
<dbReference type="AlphaFoldDB" id="A0A1F7RLG9"/>
<dbReference type="PROSITE" id="PS00018">
    <property type="entry name" value="EF_HAND_1"/>
    <property type="match status" value="1"/>
</dbReference>
<accession>A0A1F7RLG9</accession>
<protein>
    <submittedName>
        <fullName evidence="1">Uncharacterized protein</fullName>
    </submittedName>
</protein>
<proteinExistence type="predicted"/>
<dbReference type="EMBL" id="MGDD01000336">
    <property type="protein sequence ID" value="OGL42008.1"/>
    <property type="molecule type" value="Genomic_DNA"/>
</dbReference>
<evidence type="ECO:0000313" key="1">
    <source>
        <dbReference type="EMBL" id="OGL42008.1"/>
    </source>
</evidence>
<sequence length="252" mass="28111">MIGGANYYELGLDTNNDGVFESAFWYIGDGPDDDHDGVIETTEIQDTNASLWNLNNYGVIIHGCIVVEGDFSGPSDENYHIYGCGYYDVTTSNGLPDGPPKGYGLDFTACSTPTTDGTNFDFGFDPNFFPDNRDKNQDNIDDTGPTSYTIPYNLPAIIAGKKVTLDGRGNENFETNYAFIHGIIYSLGEIHIHNNSQPGTHFIYGAEGCNVIHNCLWMEFHYDNCVKCAGNDWFWIEQSQDLKIVDWKEVNN</sequence>
<gene>
    <name evidence="1" type="ORF">A2161_12365</name>
</gene>
<dbReference type="Proteomes" id="UP000179266">
    <property type="component" value="Unassembled WGS sequence"/>
</dbReference>
<comment type="caution">
    <text evidence="1">The sequence shown here is derived from an EMBL/GenBank/DDBJ whole genome shotgun (WGS) entry which is preliminary data.</text>
</comment>